<evidence type="ECO:0000256" key="1">
    <source>
        <dbReference type="ARBA" id="ARBA00004141"/>
    </source>
</evidence>
<reference evidence="10" key="1">
    <citation type="journal article" date="2014" name="Genome Biol. Evol.">
        <title>Pangenome evidence for extensive interdomain horizontal transfer affecting lineage core and shell genes in uncultured planktonic thaumarchaeota and euryarchaeota.</title>
        <authorList>
            <person name="Deschamps P."/>
            <person name="Zivanovic Y."/>
            <person name="Moreira D."/>
            <person name="Rodriguez-Valera F."/>
            <person name="Lopez-Garcia P."/>
        </authorList>
    </citation>
    <scope>NUCLEOTIDE SEQUENCE</scope>
</reference>
<feature type="transmembrane region" description="Helical" evidence="8">
    <location>
        <begin position="85"/>
        <end position="104"/>
    </location>
</feature>
<keyword evidence="6 8" id="KW-1133">Transmembrane helix</keyword>
<dbReference type="GO" id="GO:0008233">
    <property type="term" value="F:peptidase activity"/>
    <property type="evidence" value="ECO:0007669"/>
    <property type="project" value="UniProtKB-KW"/>
</dbReference>
<feature type="transmembrane region" description="Helical" evidence="8">
    <location>
        <begin position="183"/>
        <end position="207"/>
    </location>
</feature>
<proteinExistence type="predicted"/>
<keyword evidence="4" id="KW-0378">Hydrolase</keyword>
<protein>
    <submittedName>
        <fullName evidence="10">Membrane-associated Zn-dependent protease</fullName>
    </submittedName>
</protein>
<feature type="transmembrane region" description="Helical" evidence="8">
    <location>
        <begin position="296"/>
        <end position="321"/>
    </location>
</feature>
<organism evidence="10">
    <name type="scientific">uncultured marine thaumarchaeote KM3_16_C11</name>
    <dbReference type="NCBI Taxonomy" id="1456043"/>
    <lineage>
        <taxon>Archaea</taxon>
        <taxon>Nitrososphaerota</taxon>
        <taxon>environmental samples</taxon>
    </lineage>
</organism>
<dbReference type="GO" id="GO:0016020">
    <property type="term" value="C:membrane"/>
    <property type="evidence" value="ECO:0007669"/>
    <property type="project" value="UniProtKB-SubCell"/>
</dbReference>
<evidence type="ECO:0000256" key="4">
    <source>
        <dbReference type="ARBA" id="ARBA00022801"/>
    </source>
</evidence>
<evidence type="ECO:0000256" key="6">
    <source>
        <dbReference type="ARBA" id="ARBA00022989"/>
    </source>
</evidence>
<dbReference type="InterPro" id="IPR008915">
    <property type="entry name" value="Peptidase_M50"/>
</dbReference>
<accession>A0A075GQC3</accession>
<dbReference type="AlphaFoldDB" id="A0A075GQC3"/>
<keyword evidence="2 10" id="KW-0645">Protease</keyword>
<feature type="domain" description="Peptidase M50" evidence="9">
    <location>
        <begin position="126"/>
        <end position="306"/>
    </location>
</feature>
<feature type="transmembrane region" description="Helical" evidence="8">
    <location>
        <begin position="342"/>
        <end position="361"/>
    </location>
</feature>
<evidence type="ECO:0000256" key="7">
    <source>
        <dbReference type="ARBA" id="ARBA00023136"/>
    </source>
</evidence>
<keyword evidence="7 8" id="KW-0472">Membrane</keyword>
<feature type="transmembrane region" description="Helical" evidence="8">
    <location>
        <begin position="124"/>
        <end position="143"/>
    </location>
</feature>
<feature type="transmembrane region" description="Helical" evidence="8">
    <location>
        <begin position="255"/>
        <end position="276"/>
    </location>
</feature>
<evidence type="ECO:0000259" key="9">
    <source>
        <dbReference type="Pfam" id="PF02163"/>
    </source>
</evidence>
<evidence type="ECO:0000313" key="10">
    <source>
        <dbReference type="EMBL" id="AIF03918.1"/>
    </source>
</evidence>
<dbReference type="CDD" id="cd06160">
    <property type="entry name" value="S2P-M50_like_2"/>
    <property type="match status" value="1"/>
</dbReference>
<name>A0A075GQC3_9ARCH</name>
<sequence length="362" mass="40659">MMTEPTQEELISTVSSIFDVTDIITNSETLEFKIDSNNFKYKFVILARKLELQDMLARLEKSPEGMHLFVSRLPQVKRKWLSKSWLPRILFAVTVTMVLIDGYYRTDFVNTLSFIGNPTEMSVLYAFSLIGILGVHESGHLIAAKKHKIRTTWPYFIPGVPVFGIPTFGALIQSKGLTINRDILFDVAIAGPIAGLIIAIIVSMFGALTSPEIDNALADELYSESQLMKMNLPIFMTVSLEIFDKGGNDTHVVMSPIFFAAWIGFLITFLNLLPAWQLDGGHMARALFGKKWHKIATYASMGILVALGYWFMALFILILDTRSRDARPLDDISPLSKNRKRMFIVVLILGFLCAPLPFSILP</sequence>
<dbReference type="EMBL" id="KF900693">
    <property type="protein sequence ID" value="AIF03918.1"/>
    <property type="molecule type" value="Genomic_DNA"/>
</dbReference>
<evidence type="ECO:0000256" key="8">
    <source>
        <dbReference type="SAM" id="Phobius"/>
    </source>
</evidence>
<comment type="subcellular location">
    <subcellularLocation>
        <location evidence="1">Membrane</location>
        <topology evidence="1">Multi-pass membrane protein</topology>
    </subcellularLocation>
</comment>
<dbReference type="GO" id="GO:0006508">
    <property type="term" value="P:proteolysis"/>
    <property type="evidence" value="ECO:0007669"/>
    <property type="project" value="UniProtKB-KW"/>
</dbReference>
<dbReference type="PANTHER" id="PTHR31412">
    <property type="entry name" value="ZINC METALLOPROTEASE EGY1"/>
    <property type="match status" value="1"/>
</dbReference>
<keyword evidence="5" id="KW-0809">Transit peptide</keyword>
<evidence type="ECO:0000256" key="5">
    <source>
        <dbReference type="ARBA" id="ARBA00022946"/>
    </source>
</evidence>
<evidence type="ECO:0000256" key="3">
    <source>
        <dbReference type="ARBA" id="ARBA00022692"/>
    </source>
</evidence>
<keyword evidence="3 8" id="KW-0812">Transmembrane</keyword>
<evidence type="ECO:0000256" key="2">
    <source>
        <dbReference type="ARBA" id="ARBA00022670"/>
    </source>
</evidence>
<dbReference type="Pfam" id="PF02163">
    <property type="entry name" value="Peptidase_M50"/>
    <property type="match status" value="1"/>
</dbReference>
<dbReference type="InterPro" id="IPR044838">
    <property type="entry name" value="EGY1-like"/>
</dbReference>
<dbReference type="PANTHER" id="PTHR31412:SF0">
    <property type="entry name" value="ZINC METALLOPROTEASE EGY1, CHLOROPLASTIC-RELATED"/>
    <property type="match status" value="1"/>
</dbReference>